<proteinExistence type="predicted"/>
<dbReference type="AlphaFoldDB" id="A0A1L9UYA0"/>
<evidence type="ECO:0000256" key="1">
    <source>
        <dbReference type="SAM" id="Phobius"/>
    </source>
</evidence>
<keyword evidence="3" id="KW-1185">Reference proteome</keyword>
<keyword evidence="1" id="KW-0812">Transmembrane</keyword>
<dbReference type="GeneID" id="93577036"/>
<organism evidence="2 3">
    <name type="scientific">Aspergillus brasiliensis (strain CBS 101740 / IMI 381727 / IBT 21946)</name>
    <dbReference type="NCBI Taxonomy" id="767769"/>
    <lineage>
        <taxon>Eukaryota</taxon>
        <taxon>Fungi</taxon>
        <taxon>Dikarya</taxon>
        <taxon>Ascomycota</taxon>
        <taxon>Pezizomycotina</taxon>
        <taxon>Eurotiomycetes</taxon>
        <taxon>Eurotiomycetidae</taxon>
        <taxon>Eurotiales</taxon>
        <taxon>Aspergillaceae</taxon>
        <taxon>Aspergillus</taxon>
        <taxon>Aspergillus subgen. Circumdati</taxon>
    </lineage>
</organism>
<dbReference type="RefSeq" id="XP_067483799.1">
    <property type="nucleotide sequence ID" value="XM_067624548.1"/>
</dbReference>
<accession>A0A1L9UYA0</accession>
<gene>
    <name evidence="2" type="ORF">ASPBRDRAFT_413715</name>
</gene>
<keyword evidence="1" id="KW-0472">Membrane</keyword>
<dbReference type="Proteomes" id="UP000184499">
    <property type="component" value="Unassembled WGS sequence"/>
</dbReference>
<name>A0A1L9UYA0_ASPBC</name>
<keyword evidence="1" id="KW-1133">Transmembrane helix</keyword>
<evidence type="ECO:0000313" key="3">
    <source>
        <dbReference type="Proteomes" id="UP000184499"/>
    </source>
</evidence>
<dbReference type="VEuPathDB" id="FungiDB:ASPBRDRAFT_413715"/>
<evidence type="ECO:0000313" key="2">
    <source>
        <dbReference type="EMBL" id="OJJ76552.1"/>
    </source>
</evidence>
<dbReference type="EMBL" id="KV878680">
    <property type="protein sequence ID" value="OJJ76552.1"/>
    <property type="molecule type" value="Genomic_DNA"/>
</dbReference>
<protein>
    <submittedName>
        <fullName evidence="2">Uncharacterized protein</fullName>
    </submittedName>
</protein>
<sequence length="68" mass="8047">MNACVYDTPYLCCVVLVLLHLFCYLALFLNSLLPILYIIYPWLVSLFLYFSHEKVGLCCWDWHWHGCG</sequence>
<reference evidence="3" key="1">
    <citation type="journal article" date="2017" name="Genome Biol.">
        <title>Comparative genomics reveals high biological diversity and specific adaptations in the industrially and medically important fungal genus Aspergillus.</title>
        <authorList>
            <person name="de Vries R.P."/>
            <person name="Riley R."/>
            <person name="Wiebenga A."/>
            <person name="Aguilar-Osorio G."/>
            <person name="Amillis S."/>
            <person name="Uchima C.A."/>
            <person name="Anderluh G."/>
            <person name="Asadollahi M."/>
            <person name="Askin M."/>
            <person name="Barry K."/>
            <person name="Battaglia E."/>
            <person name="Bayram O."/>
            <person name="Benocci T."/>
            <person name="Braus-Stromeyer S.A."/>
            <person name="Caldana C."/>
            <person name="Canovas D."/>
            <person name="Cerqueira G.C."/>
            <person name="Chen F."/>
            <person name="Chen W."/>
            <person name="Choi C."/>
            <person name="Clum A."/>
            <person name="Dos Santos R.A."/>
            <person name="Damasio A.R."/>
            <person name="Diallinas G."/>
            <person name="Emri T."/>
            <person name="Fekete E."/>
            <person name="Flipphi M."/>
            <person name="Freyberg S."/>
            <person name="Gallo A."/>
            <person name="Gournas C."/>
            <person name="Habgood R."/>
            <person name="Hainaut M."/>
            <person name="Harispe M.L."/>
            <person name="Henrissat B."/>
            <person name="Hilden K.S."/>
            <person name="Hope R."/>
            <person name="Hossain A."/>
            <person name="Karabika E."/>
            <person name="Karaffa L."/>
            <person name="Karanyi Z."/>
            <person name="Krasevec N."/>
            <person name="Kuo A."/>
            <person name="Kusch H."/>
            <person name="LaButti K."/>
            <person name="Lagendijk E.L."/>
            <person name="Lapidus A."/>
            <person name="Levasseur A."/>
            <person name="Lindquist E."/>
            <person name="Lipzen A."/>
            <person name="Logrieco A.F."/>
            <person name="MacCabe A."/>
            <person name="Maekelae M.R."/>
            <person name="Malavazi I."/>
            <person name="Melin P."/>
            <person name="Meyer V."/>
            <person name="Mielnichuk N."/>
            <person name="Miskei M."/>
            <person name="Molnar A.P."/>
            <person name="Mule G."/>
            <person name="Ngan C.Y."/>
            <person name="Orejas M."/>
            <person name="Orosz E."/>
            <person name="Ouedraogo J.P."/>
            <person name="Overkamp K.M."/>
            <person name="Park H.-S."/>
            <person name="Perrone G."/>
            <person name="Piumi F."/>
            <person name="Punt P.J."/>
            <person name="Ram A.F."/>
            <person name="Ramon A."/>
            <person name="Rauscher S."/>
            <person name="Record E."/>
            <person name="Riano-Pachon D.M."/>
            <person name="Robert V."/>
            <person name="Roehrig J."/>
            <person name="Ruller R."/>
            <person name="Salamov A."/>
            <person name="Salih N.S."/>
            <person name="Samson R.A."/>
            <person name="Sandor E."/>
            <person name="Sanguinetti M."/>
            <person name="Schuetze T."/>
            <person name="Sepcic K."/>
            <person name="Shelest E."/>
            <person name="Sherlock G."/>
            <person name="Sophianopoulou V."/>
            <person name="Squina F.M."/>
            <person name="Sun H."/>
            <person name="Susca A."/>
            <person name="Todd R.B."/>
            <person name="Tsang A."/>
            <person name="Unkles S.E."/>
            <person name="van de Wiele N."/>
            <person name="van Rossen-Uffink D."/>
            <person name="Oliveira J.V."/>
            <person name="Vesth T.C."/>
            <person name="Visser J."/>
            <person name="Yu J.-H."/>
            <person name="Zhou M."/>
            <person name="Andersen M.R."/>
            <person name="Archer D.B."/>
            <person name="Baker S.E."/>
            <person name="Benoit I."/>
            <person name="Brakhage A.A."/>
            <person name="Braus G.H."/>
            <person name="Fischer R."/>
            <person name="Frisvad J.C."/>
            <person name="Goldman G.H."/>
            <person name="Houbraken J."/>
            <person name="Oakley B."/>
            <person name="Pocsi I."/>
            <person name="Scazzocchio C."/>
            <person name="Seiboth B."/>
            <person name="vanKuyk P.A."/>
            <person name="Wortman J."/>
            <person name="Dyer P.S."/>
            <person name="Grigoriev I.V."/>
        </authorList>
    </citation>
    <scope>NUCLEOTIDE SEQUENCE [LARGE SCALE GENOMIC DNA]</scope>
    <source>
        <strain evidence="3">CBS 101740 / IMI 381727 / IBT 21946</strain>
    </source>
</reference>
<feature type="transmembrane region" description="Helical" evidence="1">
    <location>
        <begin position="9"/>
        <end position="29"/>
    </location>
</feature>